<feature type="domain" description="ABC transmembrane type-1" evidence="10">
    <location>
        <begin position="28"/>
        <end position="326"/>
    </location>
</feature>
<dbReference type="PANTHER" id="PTHR11384">
    <property type="entry name" value="ATP-BINDING CASSETTE, SUB-FAMILY D MEMBER"/>
    <property type="match status" value="1"/>
</dbReference>
<evidence type="ECO:0000256" key="6">
    <source>
        <dbReference type="ARBA" id="ARBA00022989"/>
    </source>
</evidence>
<feature type="transmembrane region" description="Helical" evidence="8">
    <location>
        <begin position="152"/>
        <end position="173"/>
    </location>
</feature>
<evidence type="ECO:0000256" key="8">
    <source>
        <dbReference type="SAM" id="Phobius"/>
    </source>
</evidence>
<dbReference type="Proteomes" id="UP000295063">
    <property type="component" value="Unassembled WGS sequence"/>
</dbReference>
<dbReference type="InterPro" id="IPR011527">
    <property type="entry name" value="ABC1_TM_dom"/>
</dbReference>
<dbReference type="PROSITE" id="PS50893">
    <property type="entry name" value="ABC_TRANSPORTER_2"/>
    <property type="match status" value="1"/>
</dbReference>
<reference evidence="11 12" key="1">
    <citation type="submission" date="2019-03" db="EMBL/GenBank/DDBJ databases">
        <title>Genomic Encyclopedia of Type Strains, Phase IV (KMG-IV): sequencing the most valuable type-strain genomes for metagenomic binning, comparative biology and taxonomic classification.</title>
        <authorList>
            <person name="Goeker M."/>
        </authorList>
    </citation>
    <scope>NUCLEOTIDE SEQUENCE [LARGE SCALE GENOMIC DNA]</scope>
    <source>
        <strain evidence="11 12">DSM 15969</strain>
    </source>
</reference>
<evidence type="ECO:0000259" key="9">
    <source>
        <dbReference type="PROSITE" id="PS50893"/>
    </source>
</evidence>
<keyword evidence="2" id="KW-0813">Transport</keyword>
<feature type="transmembrane region" description="Helical" evidence="8">
    <location>
        <begin position="21"/>
        <end position="43"/>
    </location>
</feature>
<keyword evidence="12" id="KW-1185">Reference proteome</keyword>
<dbReference type="InterPro" id="IPR003593">
    <property type="entry name" value="AAA+_ATPase"/>
</dbReference>
<dbReference type="GO" id="GO:0016887">
    <property type="term" value="F:ATP hydrolysis activity"/>
    <property type="evidence" value="ECO:0007669"/>
    <property type="project" value="InterPro"/>
</dbReference>
<dbReference type="RefSeq" id="WP_165898895.1">
    <property type="nucleotide sequence ID" value="NZ_SLUI01000008.1"/>
</dbReference>
<dbReference type="InterPro" id="IPR017871">
    <property type="entry name" value="ABC_transporter-like_CS"/>
</dbReference>
<dbReference type="GO" id="GO:0005886">
    <property type="term" value="C:plasma membrane"/>
    <property type="evidence" value="ECO:0007669"/>
    <property type="project" value="UniProtKB-SubCell"/>
</dbReference>
<dbReference type="InterPro" id="IPR036640">
    <property type="entry name" value="ABC1_TM_sf"/>
</dbReference>
<comment type="subcellular location">
    <subcellularLocation>
        <location evidence="1">Cell membrane</location>
        <topology evidence="1">Multi-pass membrane protein</topology>
    </subcellularLocation>
</comment>
<evidence type="ECO:0000313" key="12">
    <source>
        <dbReference type="Proteomes" id="UP000295063"/>
    </source>
</evidence>
<keyword evidence="3 8" id="KW-0812">Transmembrane</keyword>
<dbReference type="GO" id="GO:0005524">
    <property type="term" value="F:ATP binding"/>
    <property type="evidence" value="ECO:0007669"/>
    <property type="project" value="UniProtKB-KW"/>
</dbReference>
<dbReference type="InterPro" id="IPR050835">
    <property type="entry name" value="ABC_transporter_sub-D"/>
</dbReference>
<dbReference type="SMART" id="SM00382">
    <property type="entry name" value="AAA"/>
    <property type="match status" value="1"/>
</dbReference>
<dbReference type="CDD" id="cd03223">
    <property type="entry name" value="ABCD_peroxisomal_ALDP"/>
    <property type="match status" value="1"/>
</dbReference>
<dbReference type="InterPro" id="IPR027417">
    <property type="entry name" value="P-loop_NTPase"/>
</dbReference>
<organism evidence="11 12">
    <name type="scientific">Anaerospora hongkongensis</name>
    <dbReference type="NCBI Taxonomy" id="244830"/>
    <lineage>
        <taxon>Bacteria</taxon>
        <taxon>Bacillati</taxon>
        <taxon>Bacillota</taxon>
        <taxon>Negativicutes</taxon>
        <taxon>Selenomonadales</taxon>
        <taxon>Sporomusaceae</taxon>
        <taxon>Anaerospora</taxon>
    </lineage>
</organism>
<evidence type="ECO:0000256" key="4">
    <source>
        <dbReference type="ARBA" id="ARBA00022741"/>
    </source>
</evidence>
<feature type="domain" description="ABC transporter" evidence="9">
    <location>
        <begin position="362"/>
        <end position="576"/>
    </location>
</feature>
<evidence type="ECO:0000259" key="10">
    <source>
        <dbReference type="PROSITE" id="PS50929"/>
    </source>
</evidence>
<dbReference type="SUPFAM" id="SSF52540">
    <property type="entry name" value="P-loop containing nucleoside triphosphate hydrolases"/>
    <property type="match status" value="1"/>
</dbReference>
<feature type="transmembrane region" description="Helical" evidence="8">
    <location>
        <begin position="63"/>
        <end position="86"/>
    </location>
</feature>
<evidence type="ECO:0000256" key="2">
    <source>
        <dbReference type="ARBA" id="ARBA00022448"/>
    </source>
</evidence>
<gene>
    <name evidence="11" type="ORF">EV210_108223</name>
</gene>
<dbReference type="PANTHER" id="PTHR11384:SF59">
    <property type="entry name" value="LYSOSOMAL COBALAMIN TRANSPORTER ABCD4"/>
    <property type="match status" value="1"/>
</dbReference>
<proteinExistence type="predicted"/>
<dbReference type="Pfam" id="PF06472">
    <property type="entry name" value="ABC_membrane_2"/>
    <property type="match status" value="1"/>
</dbReference>
<feature type="transmembrane region" description="Helical" evidence="8">
    <location>
        <begin position="267"/>
        <end position="286"/>
    </location>
</feature>
<keyword evidence="6 8" id="KW-1133">Transmembrane helix</keyword>
<dbReference type="PROSITE" id="PS50929">
    <property type="entry name" value="ABC_TM1F"/>
    <property type="match status" value="1"/>
</dbReference>
<keyword evidence="5 11" id="KW-0067">ATP-binding</keyword>
<comment type="caution">
    <text evidence="11">The sequence shown here is derived from an EMBL/GenBank/DDBJ whole genome shotgun (WGS) entry which is preliminary data.</text>
</comment>
<keyword evidence="4" id="KW-0547">Nucleotide-binding</keyword>
<keyword evidence="7 8" id="KW-0472">Membrane</keyword>
<dbReference type="GO" id="GO:0140359">
    <property type="term" value="F:ABC-type transporter activity"/>
    <property type="evidence" value="ECO:0007669"/>
    <property type="project" value="InterPro"/>
</dbReference>
<dbReference type="AlphaFoldDB" id="A0A4R1Q068"/>
<dbReference type="EMBL" id="SLUI01000008">
    <property type="protein sequence ID" value="TCL36572.1"/>
    <property type="molecule type" value="Genomic_DNA"/>
</dbReference>
<dbReference type="Pfam" id="PF00005">
    <property type="entry name" value="ABC_tran"/>
    <property type="match status" value="1"/>
</dbReference>
<feature type="transmembrane region" description="Helical" evidence="8">
    <location>
        <begin position="179"/>
        <end position="199"/>
    </location>
</feature>
<dbReference type="Gene3D" id="1.20.1560.10">
    <property type="entry name" value="ABC transporter type 1, transmembrane domain"/>
    <property type="match status" value="1"/>
</dbReference>
<dbReference type="Gene3D" id="3.40.50.300">
    <property type="entry name" value="P-loop containing nucleotide triphosphate hydrolases"/>
    <property type="match status" value="1"/>
</dbReference>
<sequence length="577" mass="66063">MQTHVQLSRLALSYWLSYDGLRAWTLTFIVAAGSVIIVLLHMLLNKWQAGFYNHLLQYNLTGFLDSLLQFIGYSAILVFISAYQSYYRMLLEIRWRHWLTDNYISQWLHKQTYYQLNLQRLPINPEQRISEDIKLFVTNSLDLSVGLLRQSVTLVVFSMILWQMSGIITVTAAEYTLPIPGYLLWLALLYSSLGTCLTMRVGKSLAFQNVLQQTSEAEFRSALGRITEYDECVAFYGGEKTEQCHLAKHFHKIVKNFLSISHCTRKVNLVSFAYSQLSIVFAFLAAAPRYFNNEIQLGQLFEISGAYWFVHAALSYIIDSFGKFALWKAVAHRLQHFSSQMQSASLTAARRGSITTTAKNQLKLTNVTVFSLNNHLLVNNLAVTLKQQDKLLISGPSGCGKTTLLRTIAGMWPCFSGTIYKPQQAIFFLPQKPYIAPTTLRDALLYPHAPATVSDDYLREILDSCHLSLLTTKLDHHEDWGKNLSLGQQQCLSIARALLNRPEWLFLDEATSNLDQHTERRLYRLLEQHLPHLTMISVGHRSTLFDYHTHNLHLCPSGEWSIAPLEKVSPHQRRQTH</sequence>
<evidence type="ECO:0000256" key="1">
    <source>
        <dbReference type="ARBA" id="ARBA00004651"/>
    </source>
</evidence>
<dbReference type="SUPFAM" id="SSF90123">
    <property type="entry name" value="ABC transporter transmembrane region"/>
    <property type="match status" value="1"/>
</dbReference>
<evidence type="ECO:0000313" key="11">
    <source>
        <dbReference type="EMBL" id="TCL36572.1"/>
    </source>
</evidence>
<dbReference type="PROSITE" id="PS00211">
    <property type="entry name" value="ABC_TRANSPORTER_1"/>
    <property type="match status" value="1"/>
</dbReference>
<accession>A0A4R1Q068</accession>
<protein>
    <submittedName>
        <fullName evidence="11">Putative ATP-binding cassette transporter</fullName>
    </submittedName>
</protein>
<evidence type="ECO:0000256" key="5">
    <source>
        <dbReference type="ARBA" id="ARBA00022840"/>
    </source>
</evidence>
<dbReference type="InterPro" id="IPR003439">
    <property type="entry name" value="ABC_transporter-like_ATP-bd"/>
</dbReference>
<name>A0A4R1Q068_9FIRM</name>
<evidence type="ECO:0000256" key="7">
    <source>
        <dbReference type="ARBA" id="ARBA00023136"/>
    </source>
</evidence>
<evidence type="ECO:0000256" key="3">
    <source>
        <dbReference type="ARBA" id="ARBA00022692"/>
    </source>
</evidence>